<accession>A0A8S5N6U4</accession>
<organism evidence="1">
    <name type="scientific">Myoviridae sp. ctiBE32</name>
    <dbReference type="NCBI Taxonomy" id="2826685"/>
    <lineage>
        <taxon>Viruses</taxon>
        <taxon>Duplodnaviria</taxon>
        <taxon>Heunggongvirae</taxon>
        <taxon>Uroviricota</taxon>
        <taxon>Caudoviricetes</taxon>
    </lineage>
</organism>
<protein>
    <submittedName>
        <fullName evidence="1">Uncharacterized protein</fullName>
    </submittedName>
</protein>
<sequence>MSSPFLLFKFPVWELTMFYHKFPKASTIF</sequence>
<name>A0A8S5N6U4_9CAUD</name>
<evidence type="ECO:0000313" key="1">
    <source>
        <dbReference type="EMBL" id="DAD90501.1"/>
    </source>
</evidence>
<proteinExistence type="predicted"/>
<reference evidence="1" key="1">
    <citation type="journal article" date="2021" name="Proc. Natl. Acad. Sci. U.S.A.">
        <title>A Catalog of Tens of Thousands of Viruses from Human Metagenomes Reveals Hidden Associations with Chronic Diseases.</title>
        <authorList>
            <person name="Tisza M.J."/>
            <person name="Buck C.B."/>
        </authorList>
    </citation>
    <scope>NUCLEOTIDE SEQUENCE</scope>
    <source>
        <strain evidence="1">CtiBE32</strain>
    </source>
</reference>
<dbReference type="EMBL" id="BK015088">
    <property type="protein sequence ID" value="DAD90501.1"/>
    <property type="molecule type" value="Genomic_DNA"/>
</dbReference>